<evidence type="ECO:0000313" key="2">
    <source>
        <dbReference type="EMBL" id="MBE1605423.1"/>
    </source>
</evidence>
<feature type="transmembrane region" description="Helical" evidence="1">
    <location>
        <begin position="12"/>
        <end position="35"/>
    </location>
</feature>
<name>A0A927MUD1_9ACTN</name>
<organism evidence="2 3">
    <name type="scientific">Actinopolymorpha pittospori</name>
    <dbReference type="NCBI Taxonomy" id="648752"/>
    <lineage>
        <taxon>Bacteria</taxon>
        <taxon>Bacillati</taxon>
        <taxon>Actinomycetota</taxon>
        <taxon>Actinomycetes</taxon>
        <taxon>Propionibacteriales</taxon>
        <taxon>Actinopolymorphaceae</taxon>
        <taxon>Actinopolymorpha</taxon>
    </lineage>
</organism>
<sequence length="128" mass="13673">MATAVIATMRHVLRCLDVIVGALLVGVLVGLRLPYGSHPVTVSRGTAYFNHQEHLGTFQADHGGASALIPGEVAWTDRAGRDEVGALPSCLRAPEDESVAEARVEAGYMKPRLPNGESTLIVAWIRCL</sequence>
<dbReference type="RefSeq" id="WP_192749765.1">
    <property type="nucleotide sequence ID" value="NZ_BAABJL010000013.1"/>
</dbReference>
<dbReference type="Proteomes" id="UP000638648">
    <property type="component" value="Unassembled WGS sequence"/>
</dbReference>
<evidence type="ECO:0000256" key="1">
    <source>
        <dbReference type="SAM" id="Phobius"/>
    </source>
</evidence>
<evidence type="ECO:0000313" key="3">
    <source>
        <dbReference type="Proteomes" id="UP000638648"/>
    </source>
</evidence>
<keyword evidence="3" id="KW-1185">Reference proteome</keyword>
<reference evidence="2" key="1">
    <citation type="submission" date="2020-10" db="EMBL/GenBank/DDBJ databases">
        <title>Sequencing the genomes of 1000 actinobacteria strains.</title>
        <authorList>
            <person name="Klenk H.-P."/>
        </authorList>
    </citation>
    <scope>NUCLEOTIDE SEQUENCE</scope>
    <source>
        <strain evidence="2">DSM 45354</strain>
    </source>
</reference>
<comment type="caution">
    <text evidence="2">The sequence shown here is derived from an EMBL/GenBank/DDBJ whole genome shotgun (WGS) entry which is preliminary data.</text>
</comment>
<accession>A0A927MUD1</accession>
<keyword evidence="1" id="KW-0472">Membrane</keyword>
<gene>
    <name evidence="2" type="ORF">HEB94_002271</name>
</gene>
<keyword evidence="1" id="KW-0812">Transmembrane</keyword>
<dbReference type="AlphaFoldDB" id="A0A927MUD1"/>
<dbReference type="EMBL" id="JADBEM010000001">
    <property type="protein sequence ID" value="MBE1605423.1"/>
    <property type="molecule type" value="Genomic_DNA"/>
</dbReference>
<protein>
    <submittedName>
        <fullName evidence="2">Uncharacterized protein</fullName>
    </submittedName>
</protein>
<keyword evidence="1" id="KW-1133">Transmembrane helix</keyword>
<proteinExistence type="predicted"/>